<evidence type="ECO:0000313" key="5">
    <source>
        <dbReference type="EMBL" id="MFD2647194.1"/>
    </source>
</evidence>
<dbReference type="PROSITE" id="PS50932">
    <property type="entry name" value="HTH_LACI_2"/>
    <property type="match status" value="1"/>
</dbReference>
<keyword evidence="3" id="KW-0804">Transcription</keyword>
<feature type="domain" description="HTH lacI-type" evidence="4">
    <location>
        <begin position="17"/>
        <end position="71"/>
    </location>
</feature>
<dbReference type="PANTHER" id="PTHR30146">
    <property type="entry name" value="LACI-RELATED TRANSCRIPTIONAL REPRESSOR"/>
    <property type="match status" value="1"/>
</dbReference>
<keyword evidence="2 5" id="KW-0238">DNA-binding</keyword>
<dbReference type="Pfam" id="PF00356">
    <property type="entry name" value="LacI"/>
    <property type="match status" value="1"/>
</dbReference>
<dbReference type="InterPro" id="IPR046335">
    <property type="entry name" value="LacI/GalR-like_sensor"/>
</dbReference>
<dbReference type="CDD" id="cd01392">
    <property type="entry name" value="HTH_LacI"/>
    <property type="match status" value="1"/>
</dbReference>
<dbReference type="InterPro" id="IPR028082">
    <property type="entry name" value="Peripla_BP_I"/>
</dbReference>
<dbReference type="EMBL" id="JBHUNP010000001">
    <property type="protein sequence ID" value="MFD2647194.1"/>
    <property type="molecule type" value="Genomic_DNA"/>
</dbReference>
<evidence type="ECO:0000256" key="1">
    <source>
        <dbReference type="ARBA" id="ARBA00023015"/>
    </source>
</evidence>
<dbReference type="InterPro" id="IPR000843">
    <property type="entry name" value="HTH_LacI"/>
</dbReference>
<protein>
    <submittedName>
        <fullName evidence="5">LacI family DNA-binding transcriptional regulator</fullName>
    </submittedName>
</protein>
<gene>
    <name evidence="5" type="ORF">ACFSX5_05205</name>
</gene>
<dbReference type="Pfam" id="PF13377">
    <property type="entry name" value="Peripla_BP_3"/>
    <property type="match status" value="1"/>
</dbReference>
<sequence length="345" mass="36804">MPDPAVPIASPTSISTVRLQEVAKAAGVSTVTVSRCMTNPDRVSARTREHVLEVATRLGYIPNRQASSLASSRTRVIGVVVPTSANPIHSMVMQGAADVLEPAGYQILLGHSHFSAEAECNLVRTFLGHRVDGILLTGKDHTDECLYLLQRSGIPMVEMFDYNPNPLDMSVGSSNVDAGAAIGQYLIGKGRNNLAFVGHLGLDDSRMTDRLAGLRLATREAGLPDPISYNIAAVPGTGQGGEIIGSILRQHPQVEAVVFAGHYVAMGAIRHAADLNIDVPGRVAIASFGDTIMSGWIRPGLTTIRFPVRETGMEAGRMILARLNQREPAAKSVRLGFEIVARESA</sequence>
<name>A0ABW5QHV0_9HYPH</name>
<dbReference type="SUPFAM" id="SSF47413">
    <property type="entry name" value="lambda repressor-like DNA-binding domains"/>
    <property type="match status" value="1"/>
</dbReference>
<dbReference type="Gene3D" id="3.40.50.2300">
    <property type="match status" value="2"/>
</dbReference>
<organism evidence="5 6">
    <name type="scientific">Devosia albogilva</name>
    <dbReference type="NCBI Taxonomy" id="429726"/>
    <lineage>
        <taxon>Bacteria</taxon>
        <taxon>Pseudomonadati</taxon>
        <taxon>Pseudomonadota</taxon>
        <taxon>Alphaproteobacteria</taxon>
        <taxon>Hyphomicrobiales</taxon>
        <taxon>Devosiaceae</taxon>
        <taxon>Devosia</taxon>
    </lineage>
</organism>
<dbReference type="Gene3D" id="1.10.260.40">
    <property type="entry name" value="lambda repressor-like DNA-binding domains"/>
    <property type="match status" value="1"/>
</dbReference>
<evidence type="ECO:0000259" key="4">
    <source>
        <dbReference type="PROSITE" id="PS50932"/>
    </source>
</evidence>
<evidence type="ECO:0000256" key="2">
    <source>
        <dbReference type="ARBA" id="ARBA00023125"/>
    </source>
</evidence>
<dbReference type="SMART" id="SM00354">
    <property type="entry name" value="HTH_LACI"/>
    <property type="match status" value="1"/>
</dbReference>
<dbReference type="SUPFAM" id="SSF53822">
    <property type="entry name" value="Periplasmic binding protein-like I"/>
    <property type="match status" value="1"/>
</dbReference>
<dbReference type="CDD" id="cd01575">
    <property type="entry name" value="PBP1_GntR"/>
    <property type="match status" value="1"/>
</dbReference>
<proteinExistence type="predicted"/>
<dbReference type="GO" id="GO:0003677">
    <property type="term" value="F:DNA binding"/>
    <property type="evidence" value="ECO:0007669"/>
    <property type="project" value="UniProtKB-KW"/>
</dbReference>
<dbReference type="Proteomes" id="UP001597521">
    <property type="component" value="Unassembled WGS sequence"/>
</dbReference>
<keyword evidence="6" id="KW-1185">Reference proteome</keyword>
<dbReference type="PANTHER" id="PTHR30146:SF33">
    <property type="entry name" value="TRANSCRIPTIONAL REGULATOR"/>
    <property type="match status" value="1"/>
</dbReference>
<dbReference type="RefSeq" id="WP_386832228.1">
    <property type="nucleotide sequence ID" value="NZ_JBHUNP010000001.1"/>
</dbReference>
<evidence type="ECO:0000256" key="3">
    <source>
        <dbReference type="ARBA" id="ARBA00023163"/>
    </source>
</evidence>
<keyword evidence="1" id="KW-0805">Transcription regulation</keyword>
<accession>A0ABW5QHV0</accession>
<evidence type="ECO:0000313" key="6">
    <source>
        <dbReference type="Proteomes" id="UP001597521"/>
    </source>
</evidence>
<reference evidence="6" key="1">
    <citation type="journal article" date="2019" name="Int. J. Syst. Evol. Microbiol.">
        <title>The Global Catalogue of Microorganisms (GCM) 10K type strain sequencing project: providing services to taxonomists for standard genome sequencing and annotation.</title>
        <authorList>
            <consortium name="The Broad Institute Genomics Platform"/>
            <consortium name="The Broad Institute Genome Sequencing Center for Infectious Disease"/>
            <person name="Wu L."/>
            <person name="Ma J."/>
        </authorList>
    </citation>
    <scope>NUCLEOTIDE SEQUENCE [LARGE SCALE GENOMIC DNA]</scope>
    <source>
        <strain evidence="6">CCM 7427</strain>
    </source>
</reference>
<dbReference type="InterPro" id="IPR010982">
    <property type="entry name" value="Lambda_DNA-bd_dom_sf"/>
</dbReference>
<comment type="caution">
    <text evidence="5">The sequence shown here is derived from an EMBL/GenBank/DDBJ whole genome shotgun (WGS) entry which is preliminary data.</text>
</comment>